<dbReference type="Proteomes" id="UP000250079">
    <property type="component" value="Chromosome"/>
</dbReference>
<sequence>MNKIIRKKLAVPKKASVVDIAPRAGLVIDLGKKGLVEAGWFDSVENSTEIIRELSIYVRGKRNSRGTVNTVLQYLRFVAVNRLQVSSDSAKAFRNELDRRKNITPNTKYQIFSTAMGFHRSAIAAGVLPEENLPQNFRTPTSEPKKNFVDLCRVEIASLDDSSNDTFRNAISDRGLNAEQAQALQFSINCMQSLRLRAVNSVQQIVEDWNRVYVAIESLSETDLAQLRECDFRRLDDKTLEAAFRILYAHFGFSLPATKAWPAGISDWCKGRDGWTSNRVKGAFFPVVKTLDPFLLLLLSDDSLSLNVDSAAMYSYIDSCRPSKYDEFTDVYFGKYRGSPTRKCLRTDNPTIVGICALSEKLEKTLPFMPGGAKWLSNERAPLMVHWSTFSGLETKLRGLDPSTPVNMVKRFIGIASKEFPCLLPLVGRTSGENFRPTHALIKKLSGESIDKIRLGLNHKNISTTKVYVDRLETQAMLKNKHLLFQRYLIEEAVDTRRTGSGYVCSNPVSDGCVQHTQCFECDAKRVVLKSPSIVAEWIALEEHIRLAEYSLSVSNPERWEYFWKPKLIEYQTLIDMVDERYKNEAILLTGEVLLPWLS</sequence>
<dbReference type="KEGG" id="gai:IMCC3135_10160"/>
<reference evidence="1 2" key="1">
    <citation type="submission" date="2016-12" db="EMBL/GenBank/DDBJ databases">
        <authorList>
            <person name="Song W.-J."/>
            <person name="Kurnit D.M."/>
        </authorList>
    </citation>
    <scope>NUCLEOTIDE SEQUENCE [LARGE SCALE GENOMIC DNA]</scope>
    <source>
        <strain evidence="1 2">IMCC3135</strain>
    </source>
</reference>
<proteinExistence type="predicted"/>
<dbReference type="OrthoDB" id="6132279at2"/>
<evidence type="ECO:0000313" key="1">
    <source>
        <dbReference type="EMBL" id="ASJ72126.1"/>
    </source>
</evidence>
<protein>
    <submittedName>
        <fullName evidence="1">Uncharacterized protein</fullName>
    </submittedName>
</protein>
<dbReference type="RefSeq" id="WP_157735896.1">
    <property type="nucleotide sequence ID" value="NZ_CP018632.1"/>
</dbReference>
<gene>
    <name evidence="1" type="ORF">IMCC3135_10160</name>
</gene>
<evidence type="ECO:0000313" key="2">
    <source>
        <dbReference type="Proteomes" id="UP000250079"/>
    </source>
</evidence>
<keyword evidence="2" id="KW-1185">Reference proteome</keyword>
<accession>A0A2Z2NLB6</accession>
<name>A0A2Z2NLB6_9GAMM</name>
<dbReference type="AlphaFoldDB" id="A0A2Z2NLB6"/>
<dbReference type="EMBL" id="CP018632">
    <property type="protein sequence ID" value="ASJ72126.1"/>
    <property type="molecule type" value="Genomic_DNA"/>
</dbReference>
<organism evidence="1 2">
    <name type="scientific">Granulosicoccus antarcticus IMCC3135</name>
    <dbReference type="NCBI Taxonomy" id="1192854"/>
    <lineage>
        <taxon>Bacteria</taxon>
        <taxon>Pseudomonadati</taxon>
        <taxon>Pseudomonadota</taxon>
        <taxon>Gammaproteobacteria</taxon>
        <taxon>Chromatiales</taxon>
        <taxon>Granulosicoccaceae</taxon>
        <taxon>Granulosicoccus</taxon>
    </lineage>
</organism>